<organism evidence="2 3">
    <name type="scientific">Lysobacter auxotrophicus</name>
    <dbReference type="NCBI Taxonomy" id="2992573"/>
    <lineage>
        <taxon>Bacteria</taxon>
        <taxon>Pseudomonadati</taxon>
        <taxon>Pseudomonadota</taxon>
        <taxon>Gammaproteobacteria</taxon>
        <taxon>Lysobacterales</taxon>
        <taxon>Lysobacteraceae</taxon>
        <taxon>Lysobacter</taxon>
    </lineage>
</organism>
<dbReference type="Proteomes" id="UP001317822">
    <property type="component" value="Chromosome"/>
</dbReference>
<dbReference type="RefSeq" id="WP_281778882.1">
    <property type="nucleotide sequence ID" value="NZ_AP027041.1"/>
</dbReference>
<gene>
    <name evidence="2" type="ORF">LA521A_21130</name>
</gene>
<sequence>MGRSGAPLPADTILSEDPRLLPLGNNGGPTPAHMPQSGSPLLDRGNNALDLQYDQRGPGFPRTHGAFADIGAVDRPSPSP</sequence>
<dbReference type="InterPro" id="IPR059226">
    <property type="entry name" value="Choice_anch_Q_dom"/>
</dbReference>
<dbReference type="EMBL" id="AP027041">
    <property type="protein sequence ID" value="BDU16912.1"/>
    <property type="molecule type" value="Genomic_DNA"/>
</dbReference>
<evidence type="ECO:0000313" key="3">
    <source>
        <dbReference type="Proteomes" id="UP001317822"/>
    </source>
</evidence>
<reference evidence="2 3" key="1">
    <citation type="journal article" date="2023" name="Int. J. Syst. Evol. Microbiol.">
        <title>Physiological and genomic analyses of cobalamin (vitamin B12)-auxotrophy of Lysobacter auxotrophicus sp. nov., a methionine-auxotrophic chitinolytic bacterium isolated from chitin-treated soil.</title>
        <authorList>
            <person name="Saito A."/>
            <person name="Dohra H."/>
            <person name="Hamada M."/>
            <person name="Moriuchi R."/>
            <person name="Kotsuchibashi Y."/>
            <person name="Mori K."/>
        </authorList>
    </citation>
    <scope>NUCLEOTIDE SEQUENCE [LARGE SCALE GENOMIC DNA]</scope>
    <source>
        <strain evidence="2 3">5-21a</strain>
    </source>
</reference>
<evidence type="ECO:0000313" key="2">
    <source>
        <dbReference type="EMBL" id="BDU16912.1"/>
    </source>
</evidence>
<name>A0ABN6UKP4_9GAMM</name>
<dbReference type="NCBIfam" id="NF041518">
    <property type="entry name" value="choice_anch_Q"/>
    <property type="match status" value="1"/>
</dbReference>
<evidence type="ECO:0000256" key="1">
    <source>
        <dbReference type="SAM" id="MobiDB-lite"/>
    </source>
</evidence>
<feature type="region of interest" description="Disordered" evidence="1">
    <location>
        <begin position="1"/>
        <end position="80"/>
    </location>
</feature>
<keyword evidence="3" id="KW-1185">Reference proteome</keyword>
<protein>
    <submittedName>
        <fullName evidence="2">Uncharacterized protein</fullName>
    </submittedName>
</protein>
<accession>A0ABN6UKP4</accession>
<proteinExistence type="predicted"/>